<feature type="transmembrane region" description="Helical" evidence="2">
    <location>
        <begin position="12"/>
        <end position="33"/>
    </location>
</feature>
<evidence type="ECO:0000313" key="3">
    <source>
        <dbReference type="EMBL" id="TDD02336.1"/>
    </source>
</evidence>
<accession>A0A4V2YA52</accession>
<dbReference type="AlphaFoldDB" id="A0A4V2YA52"/>
<dbReference type="RefSeq" id="WP_132677751.1">
    <property type="nucleotide sequence ID" value="NZ_SMKS01000050.1"/>
</dbReference>
<dbReference type="InterPro" id="IPR045927">
    <property type="entry name" value="DUF6346"/>
</dbReference>
<keyword evidence="2" id="KW-1133">Transmembrane helix</keyword>
<keyword evidence="2" id="KW-0812">Transmembrane</keyword>
<dbReference type="OrthoDB" id="3687650at2"/>
<comment type="caution">
    <text evidence="3">The sequence shown here is derived from an EMBL/GenBank/DDBJ whole genome shotgun (WGS) entry which is preliminary data.</text>
</comment>
<dbReference type="EMBL" id="SMKS01000050">
    <property type="protein sequence ID" value="TDD02336.1"/>
    <property type="molecule type" value="Genomic_DNA"/>
</dbReference>
<dbReference type="Proteomes" id="UP000295674">
    <property type="component" value="Unassembled WGS sequence"/>
</dbReference>
<reference evidence="3 4" key="1">
    <citation type="submission" date="2019-03" db="EMBL/GenBank/DDBJ databases">
        <title>Draft genome sequences of novel Actinobacteria.</title>
        <authorList>
            <person name="Sahin N."/>
            <person name="Ay H."/>
            <person name="Saygin H."/>
        </authorList>
    </citation>
    <scope>NUCLEOTIDE SEQUENCE [LARGE SCALE GENOMIC DNA]</scope>
    <source>
        <strain evidence="3 4">16K309</strain>
    </source>
</reference>
<feature type="region of interest" description="Disordered" evidence="1">
    <location>
        <begin position="175"/>
        <end position="217"/>
    </location>
</feature>
<name>A0A4V2YA52_9PSEU</name>
<evidence type="ECO:0000313" key="4">
    <source>
        <dbReference type="Proteomes" id="UP000295674"/>
    </source>
</evidence>
<keyword evidence="2" id="KW-0472">Membrane</keyword>
<organism evidence="3 4">
    <name type="scientific">Saccharopolyspora terrae</name>
    <dbReference type="NCBI Taxonomy" id="2530384"/>
    <lineage>
        <taxon>Bacteria</taxon>
        <taxon>Bacillati</taxon>
        <taxon>Actinomycetota</taxon>
        <taxon>Actinomycetes</taxon>
        <taxon>Pseudonocardiales</taxon>
        <taxon>Pseudonocardiaceae</taxon>
        <taxon>Saccharopolyspora</taxon>
    </lineage>
</organism>
<protein>
    <submittedName>
        <fullName evidence="3">Uncharacterized protein</fullName>
    </submittedName>
</protein>
<proteinExistence type="predicted"/>
<feature type="compositionally biased region" description="Basic and acidic residues" evidence="1">
    <location>
        <begin position="178"/>
        <end position="191"/>
    </location>
</feature>
<feature type="transmembrane region" description="Helical" evidence="2">
    <location>
        <begin position="127"/>
        <end position="151"/>
    </location>
</feature>
<sequence>MELWNSNNLAVRLAKLAGGLVVTAAVLMLWPTIVFSFPQKHSSPNATALVHSCEDTGPITRRGFGHNWDCSIKVRDDETGKTWTANVDMNFFTPDDVGKEKRLTWGYGGGRYNNNTELRTYTPAEGYSAGVFTLIGCLAGVVIVPAALWMLAKSIIWSFSREEQRKFWEKINGTTEEQAAKKQQQAEERAQRQQARQRSADIKEARRKAKEQRKADR</sequence>
<gene>
    <name evidence="3" type="ORF">E1181_22995</name>
</gene>
<keyword evidence="4" id="KW-1185">Reference proteome</keyword>
<evidence type="ECO:0000256" key="2">
    <source>
        <dbReference type="SAM" id="Phobius"/>
    </source>
</evidence>
<dbReference type="Pfam" id="PF19873">
    <property type="entry name" value="DUF6346"/>
    <property type="match status" value="1"/>
</dbReference>
<evidence type="ECO:0000256" key="1">
    <source>
        <dbReference type="SAM" id="MobiDB-lite"/>
    </source>
</evidence>